<feature type="transmembrane region" description="Helical" evidence="9">
    <location>
        <begin position="435"/>
        <end position="455"/>
    </location>
</feature>
<gene>
    <name evidence="10" type="ordered locus">MycrhN_1804</name>
</gene>
<feature type="region of interest" description="Disordered" evidence="8">
    <location>
        <begin position="617"/>
        <end position="721"/>
    </location>
</feature>
<feature type="transmembrane region" description="Helical" evidence="9">
    <location>
        <begin position="1082"/>
        <end position="1105"/>
    </location>
</feature>
<feature type="compositionally biased region" description="Pro residues" evidence="8">
    <location>
        <begin position="30"/>
        <end position="41"/>
    </location>
</feature>
<dbReference type="InterPro" id="IPR004268">
    <property type="entry name" value="MurJ"/>
</dbReference>
<evidence type="ECO:0000256" key="3">
    <source>
        <dbReference type="ARBA" id="ARBA00022692"/>
    </source>
</evidence>
<keyword evidence="5" id="KW-0573">Peptidoglycan synthesis</keyword>
<name>G8RMB8_MYCRN</name>
<evidence type="ECO:0000313" key="11">
    <source>
        <dbReference type="Proteomes" id="UP000005442"/>
    </source>
</evidence>
<dbReference type="Pfam" id="PF03023">
    <property type="entry name" value="MurJ"/>
    <property type="match status" value="1"/>
</dbReference>
<feature type="transmembrane region" description="Helical" evidence="9">
    <location>
        <begin position="102"/>
        <end position="123"/>
    </location>
</feature>
<feature type="transmembrane region" description="Helical" evidence="9">
    <location>
        <begin position="395"/>
        <end position="423"/>
    </location>
</feature>
<dbReference type="PATRIC" id="fig|710685.3.peg.1813"/>
<feature type="compositionally biased region" description="Pro residues" evidence="8">
    <location>
        <begin position="48"/>
        <end position="67"/>
    </location>
</feature>
<evidence type="ECO:0000256" key="8">
    <source>
        <dbReference type="SAM" id="MobiDB-lite"/>
    </source>
</evidence>
<dbReference type="NCBIfam" id="TIGR01695">
    <property type="entry name" value="murJ_mviN"/>
    <property type="match status" value="1"/>
</dbReference>
<feature type="region of interest" description="Disordered" evidence="8">
    <location>
        <begin position="753"/>
        <end position="772"/>
    </location>
</feature>
<comment type="subcellular location">
    <subcellularLocation>
        <location evidence="1">Cell membrane</location>
        <topology evidence="1">Multi-pass membrane protein</topology>
    </subcellularLocation>
</comment>
<dbReference type="GO" id="GO:0009252">
    <property type="term" value="P:peptidoglycan biosynthetic process"/>
    <property type="evidence" value="ECO:0007669"/>
    <property type="project" value="UniProtKB-KW"/>
</dbReference>
<feature type="transmembrane region" description="Helical" evidence="9">
    <location>
        <begin position="168"/>
        <end position="193"/>
    </location>
</feature>
<feature type="compositionally biased region" description="Pro residues" evidence="8">
    <location>
        <begin position="627"/>
        <end position="636"/>
    </location>
</feature>
<dbReference type="GO" id="GO:0008360">
    <property type="term" value="P:regulation of cell shape"/>
    <property type="evidence" value="ECO:0007669"/>
    <property type="project" value="UniProtKB-KW"/>
</dbReference>
<dbReference type="EMBL" id="CP003169">
    <property type="protein sequence ID" value="AEV72415.1"/>
    <property type="molecule type" value="Genomic_DNA"/>
</dbReference>
<feature type="transmembrane region" description="Helical" evidence="9">
    <location>
        <begin position="238"/>
        <end position="257"/>
    </location>
</feature>
<keyword evidence="6 9" id="KW-1133">Transmembrane helix</keyword>
<feature type="compositionally biased region" description="Basic and acidic residues" evidence="8">
    <location>
        <begin position="1059"/>
        <end position="1069"/>
    </location>
</feature>
<dbReference type="PANTHER" id="PTHR47019:SF1">
    <property type="entry name" value="LIPID II FLIPPASE MURJ"/>
    <property type="match status" value="1"/>
</dbReference>
<keyword evidence="11" id="KW-1185">Reference proteome</keyword>
<dbReference type="GO" id="GO:0005886">
    <property type="term" value="C:plasma membrane"/>
    <property type="evidence" value="ECO:0007669"/>
    <property type="project" value="UniProtKB-SubCell"/>
</dbReference>
<reference evidence="10 11" key="1">
    <citation type="submission" date="2011-12" db="EMBL/GenBank/DDBJ databases">
        <title>Complete sequence of Mycobacterium rhodesiae NBB3.</title>
        <authorList>
            <consortium name="US DOE Joint Genome Institute"/>
            <person name="Lucas S."/>
            <person name="Han J."/>
            <person name="Lapidus A."/>
            <person name="Cheng J.-F."/>
            <person name="Goodwin L."/>
            <person name="Pitluck S."/>
            <person name="Peters L."/>
            <person name="Mikhailova N."/>
            <person name="Gu W."/>
            <person name="Detter J.C."/>
            <person name="Han C."/>
            <person name="Tapia R."/>
            <person name="Land M."/>
            <person name="Hauser L."/>
            <person name="Kyrpides N."/>
            <person name="Ivanova N."/>
            <person name="Pagani I."/>
            <person name="Mattes T."/>
            <person name="Holmes A."/>
            <person name="Rutledge P."/>
            <person name="Paulsen I."/>
            <person name="Coleman N."/>
            <person name="Woyke T."/>
        </authorList>
    </citation>
    <scope>NUCLEOTIDE SEQUENCE [LARGE SCALE GENOMIC DNA]</scope>
    <source>
        <strain evidence="10 11">NBB3</strain>
    </source>
</reference>
<feature type="compositionally biased region" description="Low complexity" evidence="8">
    <location>
        <begin position="1121"/>
        <end position="1140"/>
    </location>
</feature>
<feature type="transmembrane region" description="Helical" evidence="9">
    <location>
        <begin position="205"/>
        <end position="226"/>
    </location>
</feature>
<evidence type="ECO:0000256" key="5">
    <source>
        <dbReference type="ARBA" id="ARBA00022984"/>
    </source>
</evidence>
<keyword evidence="7 9" id="KW-0472">Membrane</keyword>
<dbReference type="InterPro" id="IPR051050">
    <property type="entry name" value="Lipid_II_flippase_MurJ/MviN"/>
</dbReference>
<dbReference type="Gene3D" id="3.30.200.20">
    <property type="entry name" value="Phosphorylase Kinase, domain 1"/>
    <property type="match status" value="1"/>
</dbReference>
<evidence type="ECO:0000313" key="10">
    <source>
        <dbReference type="EMBL" id="AEV72415.1"/>
    </source>
</evidence>
<feature type="transmembrane region" description="Helical" evidence="9">
    <location>
        <begin position="315"/>
        <end position="335"/>
    </location>
</feature>
<evidence type="ECO:0000256" key="4">
    <source>
        <dbReference type="ARBA" id="ARBA00022960"/>
    </source>
</evidence>
<accession>G8RMB8</accession>
<proteinExistence type="predicted"/>
<feature type="transmembrane region" description="Helical" evidence="9">
    <location>
        <begin position="576"/>
        <end position="609"/>
    </location>
</feature>
<keyword evidence="4" id="KW-0133">Cell shape</keyword>
<dbReference type="KEGG" id="mrh:MycrhN_1804"/>
<dbReference type="Proteomes" id="UP000005442">
    <property type="component" value="Chromosome"/>
</dbReference>
<dbReference type="GO" id="GO:0034204">
    <property type="term" value="P:lipid translocation"/>
    <property type="evidence" value="ECO:0007669"/>
    <property type="project" value="TreeGrafter"/>
</dbReference>
<feature type="region of interest" description="Disordered" evidence="8">
    <location>
        <begin position="1048"/>
        <end position="1070"/>
    </location>
</feature>
<evidence type="ECO:0000256" key="2">
    <source>
        <dbReference type="ARBA" id="ARBA00022475"/>
    </source>
</evidence>
<dbReference type="STRING" id="710685.MycrhN_1804"/>
<dbReference type="OrthoDB" id="9786339at2"/>
<organism evidence="10 11">
    <name type="scientific">Mycolicibacterium rhodesiae (strain NBB3)</name>
    <name type="common">Mycobacterium rhodesiae</name>
    <dbReference type="NCBI Taxonomy" id="710685"/>
    <lineage>
        <taxon>Bacteria</taxon>
        <taxon>Bacillati</taxon>
        <taxon>Actinomycetota</taxon>
        <taxon>Actinomycetes</taxon>
        <taxon>Mycobacteriales</taxon>
        <taxon>Mycobacteriaceae</taxon>
        <taxon>Mycolicibacterium</taxon>
    </lineage>
</organism>
<dbReference type="CDD" id="cd13123">
    <property type="entry name" value="MATE_MurJ_like"/>
    <property type="match status" value="1"/>
</dbReference>
<feature type="transmembrane region" description="Helical" evidence="9">
    <location>
        <begin position="355"/>
        <end position="374"/>
    </location>
</feature>
<evidence type="ECO:0000256" key="7">
    <source>
        <dbReference type="ARBA" id="ARBA00023136"/>
    </source>
</evidence>
<dbReference type="GO" id="GO:0015648">
    <property type="term" value="F:lipid-linked peptidoglycan transporter activity"/>
    <property type="evidence" value="ECO:0007669"/>
    <property type="project" value="TreeGrafter"/>
</dbReference>
<feature type="transmembrane region" description="Helical" evidence="9">
    <location>
        <begin position="129"/>
        <end position="148"/>
    </location>
</feature>
<dbReference type="PANTHER" id="PTHR47019">
    <property type="entry name" value="LIPID II FLIPPASE MURJ"/>
    <property type="match status" value="1"/>
</dbReference>
<feature type="transmembrane region" description="Helical" evidence="9">
    <location>
        <begin position="467"/>
        <end position="487"/>
    </location>
</feature>
<feature type="transmembrane region" description="Helical" evidence="9">
    <location>
        <begin position="499"/>
        <end position="520"/>
    </location>
</feature>
<evidence type="ECO:0000256" key="1">
    <source>
        <dbReference type="ARBA" id="ARBA00004651"/>
    </source>
</evidence>
<feature type="transmembrane region" description="Helical" evidence="9">
    <location>
        <begin position="273"/>
        <end position="295"/>
    </location>
</feature>
<dbReference type="HOGENOM" id="CLU_006797_0_1_11"/>
<feature type="transmembrane region" description="Helical" evidence="9">
    <location>
        <begin position="532"/>
        <end position="556"/>
    </location>
</feature>
<evidence type="ECO:0000256" key="9">
    <source>
        <dbReference type="SAM" id="Phobius"/>
    </source>
</evidence>
<protein>
    <submittedName>
        <fullName evidence="10">Integral membrane protein MviN</fullName>
    </submittedName>
</protein>
<dbReference type="Gene3D" id="1.10.510.10">
    <property type="entry name" value="Transferase(Phosphotransferase) domain 1"/>
    <property type="match status" value="1"/>
</dbReference>
<keyword evidence="3 9" id="KW-0812">Transmembrane</keyword>
<feature type="region of interest" description="Disordered" evidence="8">
    <location>
        <begin position="1120"/>
        <end position="1141"/>
    </location>
</feature>
<dbReference type="CDD" id="cd13973">
    <property type="entry name" value="PK_MviN-like"/>
    <property type="match status" value="1"/>
</dbReference>
<dbReference type="PRINTS" id="PR01806">
    <property type="entry name" value="VIRFACTRMVIN"/>
</dbReference>
<dbReference type="eggNOG" id="COG0728">
    <property type="taxonomic scope" value="Bacteria"/>
</dbReference>
<keyword evidence="2" id="KW-1003">Cell membrane</keyword>
<feature type="region of interest" description="Disordered" evidence="8">
    <location>
        <begin position="1"/>
        <end position="79"/>
    </location>
</feature>
<evidence type="ECO:0000256" key="6">
    <source>
        <dbReference type="ARBA" id="ARBA00022989"/>
    </source>
</evidence>
<sequence length="1287" mass="133919">MNTVPGPSSAGPGRHGRHLSAPPHVDLGGPLPPRRPAPPAPQAAHVPVPGPPPPRPTPAPPRLPRGPAPRRKAGRPELSDAAVVSRSWGMAFATLISRLTGFARIVLIATILGAALSSAFSVAYQLPNLIAALVLEATFTAIFVPVLARAERDDPDGGTAFVRRLVTLATTLLLLTTALAIASAPLLVGLMLGDDPQVNRDLTTAFAYLLLPQVLFYGLSSVFMAILNTRNVFGPPAWAPVCNNIVAIATLGLYLIVPGELSVDPVQMGNAKLLVLGIGMTLGTVTQVVLLLVALRRERVSLRPLWGVDDRLRQFGAMASAMVLYVLISQLGLIVGNRIASGAAASGPAIYNYTWLVLMLPFGMIGVTVLTVVMPRLSRNAAANDNPAVLADLSLATRLTMVTLIPIVAMMTVGGPAIGSALFSYGNFGDVDAGYLGLAITLSAFTLIPYALVLLQLRVFYAREQPWTPIALIVVITIVKIAASVAAPHLTDDPDLVAGYLGLANGLGFLAGAIVGYYLLRANLNPPGGRLVGLQVVRTILVTICASLVAGLIAHVVDKLVGLESLTDDWGGGGSLLRLLVLGLIMVPIIAGVMIAAQVPEAQAALAAVRRRLGRRRKPVRVGSPPTMRPDQPPAGMPLTYAHQRNSSAPGRRPGLPSATRGGPTVTRHGPPAAVTGDGMRKGPGLTNEPAGGSVPGPDNTATAKIPLAPSSGERESGVNADDFQPDMPAQEFTPDVHSPADVNKTVQISTEEAIGTTPMPASGRPPSDYGGDPTRESLPFDVPREPAIEAATSDEDVHLIPGAVVGGGRYRLLVFHGGPPTLQFWQALDTALDRQVALTFVDPDNTLPDAQLREILSRTLKLSRLDMPGVARVLDVANIGSGGLVVSEWIRGGSLAEVADTSPSPVGGARAIQSLAAAAEAAHRAGVALSIDHPSRVRVSIEGDVALAFPATLPEATPEDDIRGIGAALYALLVDRWPLPESGVRSGLAPAERDSAGQPVEPRAVDRQIPFQISAAAARAVQEGGGIRSAPTLLNLLQQATAIADRTELISPVDEPDEPSRQRFRDQPADDLEAQLRRRRALMIGLAVGAAVIIIALVLLGTVLSSIFGDVGDGLGGDELGLNTPSTSSEESSSGAGETVKPVSATVFSPEGEADAPAAARLAIDGNPTTVWPIDTYTDPNPFPNFKNGVGLILALPKPTKIGEVTVNVNSTGTAVEIRSARTSSPSSLADTTLLKSATPLQPGNNTIKVDSGEPTSNLLVWVSTLGTVNGENRSDIAEITVKAAG</sequence>